<keyword evidence="7" id="KW-1185">Reference proteome</keyword>
<feature type="coiled-coil region" evidence="4">
    <location>
        <begin position="105"/>
        <end position="197"/>
    </location>
</feature>
<keyword evidence="6" id="KW-0675">Receptor</keyword>
<dbReference type="PANTHER" id="PTHR18956:SF6">
    <property type="entry name" value="HYALURONAN MEDIATED MOTILITY RECEPTOR"/>
    <property type="match status" value="1"/>
</dbReference>
<feature type="coiled-coil region" evidence="4">
    <location>
        <begin position="996"/>
        <end position="1026"/>
    </location>
</feature>
<evidence type="ECO:0000259" key="5">
    <source>
        <dbReference type="Pfam" id="PF15908"/>
    </source>
</evidence>
<evidence type="ECO:0000313" key="7">
    <source>
        <dbReference type="Proteomes" id="UP001295444"/>
    </source>
</evidence>
<gene>
    <name evidence="6" type="ORF">PECUL_23A043219</name>
</gene>
<keyword evidence="4" id="KW-0175">Coiled coil</keyword>
<evidence type="ECO:0000256" key="3">
    <source>
        <dbReference type="ARBA" id="ARBA00023212"/>
    </source>
</evidence>
<feature type="coiled-coil region" evidence="4">
    <location>
        <begin position="924"/>
        <end position="965"/>
    </location>
</feature>
<evidence type="ECO:0000256" key="2">
    <source>
        <dbReference type="ARBA" id="ARBA00022490"/>
    </source>
</evidence>
<dbReference type="Pfam" id="PF15908">
    <property type="entry name" value="HMMR_C"/>
    <property type="match status" value="1"/>
</dbReference>
<dbReference type="EMBL" id="OW240914">
    <property type="protein sequence ID" value="CAH2276727.1"/>
    <property type="molecule type" value="Genomic_DNA"/>
</dbReference>
<proteinExistence type="predicted"/>
<feature type="coiled-coil region" evidence="4">
    <location>
        <begin position="607"/>
        <end position="876"/>
    </location>
</feature>
<evidence type="ECO:0000256" key="1">
    <source>
        <dbReference type="ARBA" id="ARBA00004186"/>
    </source>
</evidence>
<dbReference type="PANTHER" id="PTHR18956">
    <property type="entry name" value="HYALURONAN MEDIATED MOTILITY RECEPTOR"/>
    <property type="match status" value="1"/>
</dbReference>
<dbReference type="InterPro" id="IPR031794">
    <property type="entry name" value="HMMR_C"/>
</dbReference>
<dbReference type="GO" id="GO:0005819">
    <property type="term" value="C:spindle"/>
    <property type="evidence" value="ECO:0007669"/>
    <property type="project" value="UniProtKB-SubCell"/>
</dbReference>
<dbReference type="GO" id="GO:0016020">
    <property type="term" value="C:membrane"/>
    <property type="evidence" value="ECO:0007669"/>
    <property type="project" value="TreeGrafter"/>
</dbReference>
<dbReference type="InterPro" id="IPR026203">
    <property type="entry name" value="IHABP"/>
</dbReference>
<evidence type="ECO:0000313" key="6">
    <source>
        <dbReference type="EMBL" id="CAH2276727.1"/>
    </source>
</evidence>
<accession>A0AAD1RRD2</accession>
<feature type="coiled-coil region" evidence="4">
    <location>
        <begin position="484"/>
        <end position="567"/>
    </location>
</feature>
<organism evidence="6 7">
    <name type="scientific">Pelobates cultripes</name>
    <name type="common">Western spadefoot toad</name>
    <dbReference type="NCBI Taxonomy" id="61616"/>
    <lineage>
        <taxon>Eukaryota</taxon>
        <taxon>Metazoa</taxon>
        <taxon>Chordata</taxon>
        <taxon>Craniata</taxon>
        <taxon>Vertebrata</taxon>
        <taxon>Euteleostomi</taxon>
        <taxon>Amphibia</taxon>
        <taxon>Batrachia</taxon>
        <taxon>Anura</taxon>
        <taxon>Pelobatoidea</taxon>
        <taxon>Pelobatidae</taxon>
        <taxon>Pelobates</taxon>
    </lineage>
</organism>
<dbReference type="AlphaFoldDB" id="A0AAD1RRD2"/>
<dbReference type="GO" id="GO:0005540">
    <property type="term" value="F:hyaluronic acid binding"/>
    <property type="evidence" value="ECO:0007669"/>
    <property type="project" value="InterPro"/>
</dbReference>
<name>A0AAD1RRD2_PELCU</name>
<comment type="subcellular location">
    <subcellularLocation>
        <location evidence="1">Cytoplasm</location>
        <location evidence="1">Cytoskeleton</location>
        <location evidence="1">Spindle</location>
    </subcellularLocation>
</comment>
<dbReference type="Proteomes" id="UP001295444">
    <property type="component" value="Chromosome 03"/>
</dbReference>
<feature type="domain" description="Hyaluronan-mediated motility receptor C-terminal" evidence="5">
    <location>
        <begin position="898"/>
        <end position="1049"/>
    </location>
</feature>
<sequence length="1054" mass="122907">MSFPKAPLKRFNEQIGCAPPPGAYDVKISDGLKGPVSFEKSQRFRAKKDSNSDGLFMDKEVEFTSPTRLRKYSSHGSTPNLRQKPEKDLEFLREIKKQKMFEKEIRSLLKERAEQDKKLLALEEELKKTEVKLVTAVREKSSLSANIASLERQIADLKKANELLKTKFSDDSAKKRLNSLSAELMETKNKVDAKDKELSCLQVTFEKQITLLKKDLECSTTTLEALMENKVFLEENHHVANMQCESLQKELDQAQSSIKALRRDHTIVQEQMSVSQEQLKNVSAEMRQKLKERDIALQTVTNRFSDQCLLQEKTENLLFDSEKRLEQTMQKVTLLEEQLMAANNEKSNLVVEKDETEKKLANILEEIRDIKAQAEKYKLDADLIENLLMQKKQEQIVQKDFLTQREQDFSIQIKELEEKYGQQLENKENVLTQSRAREESLKIELELIKQKLSQQEDSIYVLQKQEVELRSKLQIEEDTSCTLRSQMQNVQEEMMRERRLLEDELEGMLDELDSLQIAEQEADKIILQLENENKRQAEELVNLEETLKEKTAELERVKEKHRIAVLELKEAHSNTLLKLYEFESFKTSAKTEIESLKLANMSFLESLAIAQKSNEEQQEQVQQQIKLKEDLEQQILQVKEVAVKTKENLEQQLLEKQEASAKIKECYEQQLREQQELEARTKEQLEQQLLQLEESAAKAIDCLKQQMLEQETAAKTIEHLEQQLCEQEEAMAKTKERMEQKLCEQEQDTLKSRESWEEQLHVQVEAMAKMKESLEQQLLEQAETAAKARESLEQQLREQAEAAAKTKESLEQHIHELKVGAGSYAEQQHELVDLKSQCAKLQDYSIKMKNEYTSMLESAQLNLEKKAAEMKALEERFFTRESELKVEVAQMQSLLQTQEEILKLRDNSARNCETEEENKWRVLYEELRNKVRPFQEQLDAFEAEKNALLNEHGAAQEEINKLSDAYAKLLGHQNQKQKIKHVMKLKTENCQLRQEVSKLRSQLAKEKQAEKQLQEQLNDIQNVKQFDPSKAFQHNVKENIVPKVPLREGNRKKI</sequence>
<reference evidence="6" key="1">
    <citation type="submission" date="2022-03" db="EMBL/GenBank/DDBJ databases">
        <authorList>
            <person name="Alioto T."/>
            <person name="Alioto T."/>
            <person name="Gomez Garrido J."/>
        </authorList>
    </citation>
    <scope>NUCLEOTIDE SEQUENCE</scope>
</reference>
<evidence type="ECO:0000256" key="4">
    <source>
        <dbReference type="SAM" id="Coils"/>
    </source>
</evidence>
<feature type="coiled-coil region" evidence="4">
    <location>
        <begin position="318"/>
        <end position="458"/>
    </location>
</feature>
<keyword evidence="2" id="KW-0963">Cytoplasm</keyword>
<keyword evidence="3" id="KW-0206">Cytoskeleton</keyword>
<protein>
    <submittedName>
        <fullName evidence="6">Hyaluronan mediated motility receptor isoform X1</fullName>
    </submittedName>
</protein>
<feature type="coiled-coil region" evidence="4">
    <location>
        <begin position="237"/>
        <end position="292"/>
    </location>
</feature>
<dbReference type="Pfam" id="PF15905">
    <property type="entry name" value="HMMR_N"/>
    <property type="match status" value="1"/>
</dbReference>